<dbReference type="EMBL" id="JBGCUO010000001">
    <property type="protein sequence ID" value="MEY1662706.1"/>
    <property type="molecule type" value="Genomic_DNA"/>
</dbReference>
<keyword evidence="3" id="KW-1185">Reference proteome</keyword>
<organism evidence="2 3">
    <name type="scientific">Isoalcanivorax beigongshangi</name>
    <dbReference type="NCBI Taxonomy" id="3238810"/>
    <lineage>
        <taxon>Bacteria</taxon>
        <taxon>Pseudomonadati</taxon>
        <taxon>Pseudomonadota</taxon>
        <taxon>Gammaproteobacteria</taxon>
        <taxon>Oceanospirillales</taxon>
        <taxon>Alcanivoracaceae</taxon>
        <taxon>Isoalcanivorax</taxon>
    </lineage>
</organism>
<reference evidence="2 3" key="1">
    <citation type="submission" date="2024-07" db="EMBL/GenBank/DDBJ databases">
        <authorList>
            <person name="Ren Q."/>
        </authorList>
    </citation>
    <scope>NUCLEOTIDE SEQUENCE [LARGE SCALE GENOMIC DNA]</scope>
    <source>
        <strain evidence="2 3">REN37</strain>
    </source>
</reference>
<gene>
    <name evidence="2" type="primary">arr</name>
    <name evidence="2" type="ORF">AB5I84_11150</name>
</gene>
<evidence type="ECO:0000313" key="3">
    <source>
        <dbReference type="Proteomes" id="UP001562065"/>
    </source>
</evidence>
<sequence>MTTDWAAVTSENCGAIAGPFYHGSWAHLAVGALLVPGYPSHFDGGRGLRHVYFSALLESAVWGAELAVALTGNSGPGWVYRVRPTAPFEDDPNLTNKRFPGNPTRSYRTPGALRVEAVVVGWTPHSVAEVARMVASIRDRQRQGIAVIED</sequence>
<dbReference type="Gene3D" id="3.20.170.40">
    <property type="entry name" value="Rifampin ADP-ribosyltransferase domain"/>
    <property type="match status" value="1"/>
</dbReference>
<dbReference type="Pfam" id="PF12120">
    <property type="entry name" value="Arr-ms"/>
    <property type="match status" value="1"/>
</dbReference>
<name>A0ABV4AIQ9_9GAMM</name>
<evidence type="ECO:0000313" key="2">
    <source>
        <dbReference type="EMBL" id="MEY1662706.1"/>
    </source>
</evidence>
<dbReference type="InterPro" id="IPR038611">
    <property type="entry name" value="Arr_sf"/>
</dbReference>
<accession>A0ABV4AIQ9</accession>
<dbReference type="NCBIfam" id="NF033144">
    <property type="entry name" value="rifampin_ARR"/>
    <property type="match status" value="1"/>
</dbReference>
<feature type="domain" description="Rifampin ADP-ribosyltransferase" evidence="1">
    <location>
        <begin position="20"/>
        <end position="122"/>
    </location>
</feature>
<dbReference type="InterPro" id="IPR021975">
    <property type="entry name" value="Rifampin_Arr"/>
</dbReference>
<evidence type="ECO:0000259" key="1">
    <source>
        <dbReference type="Pfam" id="PF12120"/>
    </source>
</evidence>
<protein>
    <submittedName>
        <fullName evidence="2">NAD(+)--rifampin ADP-ribosyltransferase</fullName>
    </submittedName>
</protein>
<comment type="caution">
    <text evidence="2">The sequence shown here is derived from an EMBL/GenBank/DDBJ whole genome shotgun (WGS) entry which is preliminary data.</text>
</comment>
<dbReference type="Proteomes" id="UP001562065">
    <property type="component" value="Unassembled WGS sequence"/>
</dbReference>
<dbReference type="RefSeq" id="WP_369455935.1">
    <property type="nucleotide sequence ID" value="NZ_JBGCUO010000001.1"/>
</dbReference>
<proteinExistence type="predicted"/>